<dbReference type="Gene3D" id="3.90.340.10">
    <property type="entry name" value="Nitric Oxide Synthase, Chain A, domain 1"/>
    <property type="match status" value="1"/>
</dbReference>
<evidence type="ECO:0000256" key="8">
    <source>
        <dbReference type="ARBA" id="ARBA00012989"/>
    </source>
</evidence>
<dbReference type="InterPro" id="IPR001094">
    <property type="entry name" value="Flavdoxin-like"/>
</dbReference>
<evidence type="ECO:0000256" key="10">
    <source>
        <dbReference type="ARBA" id="ARBA00022553"/>
    </source>
</evidence>
<keyword evidence="10" id="KW-0597">Phosphoprotein</keyword>
<dbReference type="InterPro" id="IPR004030">
    <property type="entry name" value="NOS_N"/>
</dbReference>
<dbReference type="SUPFAM" id="SSF63380">
    <property type="entry name" value="Riboflavin synthase domain-like"/>
    <property type="match status" value="1"/>
</dbReference>
<evidence type="ECO:0000256" key="20">
    <source>
        <dbReference type="ARBA" id="ARBA00023004"/>
    </source>
</evidence>
<organism evidence="35 36">
    <name type="scientific">Cyprinus carpio</name>
    <name type="common">Common carp</name>
    <dbReference type="NCBI Taxonomy" id="7962"/>
    <lineage>
        <taxon>Eukaryota</taxon>
        <taxon>Metazoa</taxon>
        <taxon>Chordata</taxon>
        <taxon>Craniata</taxon>
        <taxon>Vertebrata</taxon>
        <taxon>Euteleostomi</taxon>
        <taxon>Actinopterygii</taxon>
        <taxon>Neopterygii</taxon>
        <taxon>Teleostei</taxon>
        <taxon>Ostariophysi</taxon>
        <taxon>Cypriniformes</taxon>
        <taxon>Cyprinidae</taxon>
        <taxon>Cyprininae</taxon>
        <taxon>Cyprinus</taxon>
    </lineage>
</organism>
<dbReference type="SMART" id="SM00228">
    <property type="entry name" value="PDZ"/>
    <property type="match status" value="1"/>
</dbReference>
<name>A0A8C2D500_CYPCA</name>
<protein>
    <recommendedName>
        <fullName evidence="29">Nitric oxide synthase 1</fullName>
        <ecNumber evidence="8">1.14.13.39</ecNumber>
    </recommendedName>
    <alternativeName>
        <fullName evidence="24">Constitutive NOS</fullName>
    </alternativeName>
    <alternativeName>
        <fullName evidence="26">NC-NOS</fullName>
    </alternativeName>
    <alternativeName>
        <fullName evidence="25">NOS type I</fullName>
    </alternativeName>
    <alternativeName>
        <fullName evidence="27">Neuronal NOS</fullName>
    </alternativeName>
    <alternativeName>
        <fullName evidence="30">Nitric oxide synthase, brain</fullName>
    </alternativeName>
    <alternativeName>
        <fullName evidence="28">Peptidyl-cysteine S-nitrosylase NOS1</fullName>
    </alternativeName>
</protein>
<dbReference type="InterPro" id="IPR017938">
    <property type="entry name" value="Riboflavin_synthase-like_b-brl"/>
</dbReference>
<evidence type="ECO:0000256" key="23">
    <source>
        <dbReference type="ARBA" id="ARBA00023273"/>
    </source>
</evidence>
<dbReference type="InterPro" id="IPR001478">
    <property type="entry name" value="PDZ"/>
</dbReference>
<evidence type="ECO:0000313" key="36">
    <source>
        <dbReference type="Proteomes" id="UP000694701"/>
    </source>
</evidence>
<dbReference type="Gene3D" id="2.40.30.10">
    <property type="entry name" value="Translation factors"/>
    <property type="match status" value="1"/>
</dbReference>
<keyword evidence="17" id="KW-0521">NADP</keyword>
<dbReference type="InterPro" id="IPR044943">
    <property type="entry name" value="NOS_dom_1"/>
</dbReference>
<dbReference type="FunFam" id="3.90.1230.10:FF:000001">
    <property type="entry name" value="Nitric oxide synthase, brain"/>
    <property type="match status" value="1"/>
</dbReference>
<keyword evidence="13" id="KW-0288">FMN</keyword>
<evidence type="ECO:0000256" key="12">
    <source>
        <dbReference type="ARBA" id="ARBA00022630"/>
    </source>
</evidence>
<dbReference type="Gene3D" id="3.90.440.10">
    <property type="entry name" value="Nitric Oxide Synthase,Heme Domain,Chain A domain 2"/>
    <property type="match status" value="1"/>
</dbReference>
<dbReference type="PROSITE" id="PS51384">
    <property type="entry name" value="FAD_FR"/>
    <property type="match status" value="1"/>
</dbReference>
<dbReference type="InterPro" id="IPR003097">
    <property type="entry name" value="CysJ-like_FAD-binding"/>
</dbReference>
<comment type="cofactor">
    <cofactor evidence="2">
        <name>(6R)-L-erythro-5,6,7,8-tetrahydrobiopterin</name>
        <dbReference type="ChEBI" id="CHEBI:59560"/>
    </cofactor>
</comment>
<evidence type="ECO:0000256" key="24">
    <source>
        <dbReference type="ARBA" id="ARBA00029794"/>
    </source>
</evidence>
<dbReference type="PRINTS" id="PR00369">
    <property type="entry name" value="FLAVODOXIN"/>
</dbReference>
<evidence type="ECO:0000259" key="32">
    <source>
        <dbReference type="PROSITE" id="PS50106"/>
    </source>
</evidence>
<evidence type="ECO:0000256" key="29">
    <source>
        <dbReference type="ARBA" id="ARBA00035211"/>
    </source>
</evidence>
<evidence type="ECO:0000256" key="2">
    <source>
        <dbReference type="ARBA" id="ARBA00001950"/>
    </source>
</evidence>
<dbReference type="PRINTS" id="PR00371">
    <property type="entry name" value="FPNCR"/>
</dbReference>
<dbReference type="InterPro" id="IPR017927">
    <property type="entry name" value="FAD-bd_FR_type"/>
</dbReference>
<keyword evidence="23" id="KW-0966">Cell projection</keyword>
<feature type="domain" description="PDZ" evidence="32">
    <location>
        <begin position="17"/>
        <end position="99"/>
    </location>
</feature>
<dbReference type="GO" id="GO:0010181">
    <property type="term" value="F:FMN binding"/>
    <property type="evidence" value="ECO:0007669"/>
    <property type="project" value="InterPro"/>
</dbReference>
<keyword evidence="21" id="KW-0770">Synapse</keyword>
<evidence type="ECO:0000256" key="19">
    <source>
        <dbReference type="ARBA" id="ARBA00023002"/>
    </source>
</evidence>
<dbReference type="InterPro" id="IPR036119">
    <property type="entry name" value="NOS_N_sf"/>
</dbReference>
<dbReference type="SUPFAM" id="SSF52343">
    <property type="entry name" value="Ferredoxin reductase-like, C-terminal NADP-linked domain"/>
    <property type="match status" value="1"/>
</dbReference>
<keyword evidence="19" id="KW-0560">Oxidoreductase</keyword>
<dbReference type="GO" id="GO:0004517">
    <property type="term" value="F:nitric-oxide synthase activity"/>
    <property type="evidence" value="ECO:0007669"/>
    <property type="project" value="UniProtKB-EC"/>
</dbReference>
<evidence type="ECO:0000256" key="28">
    <source>
        <dbReference type="ARBA" id="ARBA00032538"/>
    </source>
</evidence>
<dbReference type="Pfam" id="PF00595">
    <property type="entry name" value="PDZ"/>
    <property type="match status" value="1"/>
</dbReference>
<evidence type="ECO:0000256" key="17">
    <source>
        <dbReference type="ARBA" id="ARBA00022857"/>
    </source>
</evidence>
<evidence type="ECO:0000256" key="14">
    <source>
        <dbReference type="ARBA" id="ARBA00022723"/>
    </source>
</evidence>
<dbReference type="Pfam" id="PF00258">
    <property type="entry name" value="Flavodoxin_1"/>
    <property type="match status" value="1"/>
</dbReference>
<dbReference type="InterPro" id="IPR029039">
    <property type="entry name" value="Flavoprotein-like_sf"/>
</dbReference>
<dbReference type="FunFam" id="3.40.50.360:FF:000003">
    <property type="entry name" value="Nitric oxide synthase"/>
    <property type="match status" value="1"/>
</dbReference>
<evidence type="ECO:0000256" key="7">
    <source>
        <dbReference type="ARBA" id="ARBA00006267"/>
    </source>
</evidence>
<dbReference type="Ensembl" id="ENSCCRT00020020040.1">
    <property type="protein sequence ID" value="ENSCCRP00020018247.1"/>
    <property type="gene ID" value="ENSCCRG00020008287.1"/>
</dbReference>
<evidence type="ECO:0000256" key="30">
    <source>
        <dbReference type="ARBA" id="ARBA00035474"/>
    </source>
</evidence>
<dbReference type="Gene3D" id="2.30.42.10">
    <property type="match status" value="1"/>
</dbReference>
<dbReference type="Gene3D" id="3.40.50.360">
    <property type="match status" value="1"/>
</dbReference>
<dbReference type="SUPFAM" id="SSF50156">
    <property type="entry name" value="PDZ domain-like"/>
    <property type="match status" value="1"/>
</dbReference>
<evidence type="ECO:0000313" key="35">
    <source>
        <dbReference type="Ensembl" id="ENSCCRP00020018247.1"/>
    </source>
</evidence>
<keyword evidence="15" id="KW-0274">FAD</keyword>
<dbReference type="InterPro" id="IPR008254">
    <property type="entry name" value="Flavodoxin/NO_synth"/>
</dbReference>
<reference evidence="35" key="1">
    <citation type="submission" date="2025-08" db="UniProtKB">
        <authorList>
            <consortium name="Ensembl"/>
        </authorList>
    </citation>
    <scope>IDENTIFICATION</scope>
</reference>
<proteinExistence type="inferred from homology"/>
<comment type="cofactor">
    <cofactor evidence="1">
        <name>FMN</name>
        <dbReference type="ChEBI" id="CHEBI:58210"/>
    </cofactor>
</comment>
<dbReference type="FunFam" id="1.20.990.10:FF:000002">
    <property type="entry name" value="Nitric oxide synthase"/>
    <property type="match status" value="1"/>
</dbReference>
<evidence type="ECO:0000256" key="22">
    <source>
        <dbReference type="ARBA" id="ARBA00023136"/>
    </source>
</evidence>
<dbReference type="Gene3D" id="3.90.1230.10">
    <property type="entry name" value="Nitric Oxide Synthase, Chain A, domain 3"/>
    <property type="match status" value="1"/>
</dbReference>
<dbReference type="InterPro" id="IPR036034">
    <property type="entry name" value="PDZ_sf"/>
</dbReference>
<keyword evidence="14" id="KW-0479">Metal-binding</keyword>
<dbReference type="SUPFAM" id="SSF56512">
    <property type="entry name" value="Nitric oxide (NO) synthase oxygenase domain"/>
    <property type="match status" value="1"/>
</dbReference>
<evidence type="ECO:0000259" key="33">
    <source>
        <dbReference type="PROSITE" id="PS50902"/>
    </source>
</evidence>
<feature type="domain" description="FAD-binding FR-type" evidence="34">
    <location>
        <begin position="912"/>
        <end position="1184"/>
    </location>
</feature>
<evidence type="ECO:0000256" key="6">
    <source>
        <dbReference type="ARBA" id="ARBA00004552"/>
    </source>
</evidence>
<dbReference type="InterPro" id="IPR001433">
    <property type="entry name" value="OxRdtase_FAD/NAD-bd"/>
</dbReference>
<dbReference type="PROSITE" id="PS50106">
    <property type="entry name" value="PDZ"/>
    <property type="match status" value="1"/>
</dbReference>
<dbReference type="InterPro" id="IPR001709">
    <property type="entry name" value="Flavoprot_Pyr_Nucl_cyt_Rdtase"/>
</dbReference>
<evidence type="ECO:0000256" key="21">
    <source>
        <dbReference type="ARBA" id="ARBA00023018"/>
    </source>
</evidence>
<dbReference type="CDD" id="cd06708">
    <property type="entry name" value="PDZ_nNOS-like"/>
    <property type="match status" value="1"/>
</dbReference>
<dbReference type="Gene3D" id="1.20.990.10">
    <property type="entry name" value="NADPH-cytochrome p450 Reductase, Chain A, domain 3"/>
    <property type="match status" value="2"/>
</dbReference>
<dbReference type="InterPro" id="IPR050607">
    <property type="entry name" value="NOS"/>
</dbReference>
<dbReference type="GO" id="GO:0010959">
    <property type="term" value="P:regulation of metal ion transport"/>
    <property type="evidence" value="ECO:0007669"/>
    <property type="project" value="UniProtKB-ARBA"/>
</dbReference>
<dbReference type="FunFam" id="3.90.440.10:FF:000001">
    <property type="entry name" value="Endothelial nitric oxide synthase"/>
    <property type="match status" value="1"/>
</dbReference>
<dbReference type="CDD" id="cd06202">
    <property type="entry name" value="Nitric_oxide_synthase"/>
    <property type="match status" value="1"/>
</dbReference>
<dbReference type="Gene3D" id="3.40.50.80">
    <property type="entry name" value="Nucleotide-binding domain of ferredoxin-NADP reductase (FNR) module"/>
    <property type="match status" value="1"/>
</dbReference>
<dbReference type="PANTHER" id="PTHR43410">
    <property type="entry name" value="NITRIC OXIDE SYNTHASE OXYGENASE"/>
    <property type="match status" value="1"/>
</dbReference>
<dbReference type="InterPro" id="IPR044944">
    <property type="entry name" value="NOS_dom_3"/>
</dbReference>
<feature type="domain" description="Flavodoxin-like" evidence="33">
    <location>
        <begin position="677"/>
        <end position="857"/>
    </location>
</feature>
<sequence length="1372" mass="155017">MQESEPSVCQLQPNIISVRLFKRKIGGLGFLVKQRVCKPPVIISDIIRGGAAEECGLVQVGDIVLAVNNKPLVDLSYERALETLKNVSPESHAVLILRGPEGFTTHLETTLSSDGKTKTVRVTRPVIPPQSRPCERCLPLSPNMTKELRAIENLSSSSTPRKDPRESKPLIPLLAQDSLLREGGHSALLLNGVEENNDLLKEIEPVLKLIKNSKKEVNGEGQRAVERKDVEVQVERDLGVGNGQNAQLASDNDRVFDDLWRKDNMPTVLNNPYSESDKVKYSLNGFTCGFEGLCGSKAHVDRLEEVKKEIETSGTYQLKDTELIYGAKHAWRNAARCVGRIQWSKLQVFDARDCTTAHGMFNYICNHIKYATNKGNLRSAITIFPQRTDGKHDFRVWNSQLIRYAGYKQPDGSILGDPASVELTEICIQQGWKAPKSRFDVLPLLLQANGNDPELFEIPGDLVLEVPIIHPKFEWFKELNLKWYGLPAVSNMLLEIGGLEFTACPFSGWYMGTEIGVRDFCDSSRYNILEEVATMMGLDTRKTSSLWKDQALVEINIAVLYSFQMSKVTIVDHHSATESFMKHMENEYRVRGGCPGDWVWIVPPMSGSITPVFHQEMLNYRLTPSFEYQPDPWNTHVWKGVNGTPTKKRAIGFKKLAKAVKFSAKLMGQAMAKRVKATILFATETGKSQDYAKTLCEIFKHAFDAKVMSMDEYDTVDLEHETLVLVVTSTFGNGDPPENGEKFGAALMEMRHPTTSVEDRKTYKVRFNSVSSYSDTRKSSSDEPESKANFESTGPLANVRFSVFGLGSRAYPHFCAFAHAVDTLFEELGGERILRMGEGDELCGQEESFRTWAKKVFKAACDVFCVGDDVNIEKANDSLISNDRSWKKSKFRMTYTAEAPTLTQALYSIHKKKVYGAKFLMRQNLQSARSNRLTIFVRLDTNNNESLKYLPGDHLGVFPGNNEVLVTTLIEKLEDAPPVNQIVKVEFLEERNTALGVISNWTDETRIPPCTIYQAFKYFLDITTPPSPLLLQQFAPLATNEKQRKRLEVLSKFDNLLSLKINPLLLTSFPPLPCLFCGLQEYEEWKWYNNPTIVEVLEEFPSLQIPSTLLLTQLPLLQARYYSISSSPDLHPGEIHLSVAVVSYRPRDGEGPVHHGVCSSWLNSLEEGDMVPCFVRGAPTFRMPKDSQVPCILIGPGTGIAPFRSFWQQRLYDIENKGIKACPMILVFGCRQSQIDHIYKEETIRAKNKEVFKELYTAYSREPGRPKKYVQDVLREQLSETVYKYLREEGGHIYVCGDVTMAGDVLKTVQQIFKLHGNMSLEDAGFYISKLRDENRYHEDIFGVTLRTYEVTNRLRSESIAFIEESKKDTDE</sequence>
<evidence type="ECO:0000256" key="9">
    <source>
        <dbReference type="ARBA" id="ARBA00022475"/>
    </source>
</evidence>
<comment type="cofactor">
    <cofactor evidence="3">
        <name>heme b</name>
        <dbReference type="ChEBI" id="CHEBI:60344"/>
    </cofactor>
</comment>
<keyword evidence="12" id="KW-0285">Flavoprotein</keyword>
<dbReference type="Pfam" id="PF00175">
    <property type="entry name" value="NAD_binding_1"/>
    <property type="match status" value="1"/>
</dbReference>
<dbReference type="FunFam" id="2.30.42.10:FF:000069">
    <property type="entry name" value="Nitric oxide synthase"/>
    <property type="match status" value="1"/>
</dbReference>
<dbReference type="GO" id="GO:0043271">
    <property type="term" value="P:negative regulation of monoatomic ion transport"/>
    <property type="evidence" value="ECO:0007669"/>
    <property type="project" value="UniProtKB-ARBA"/>
</dbReference>
<evidence type="ECO:0000256" key="4">
    <source>
        <dbReference type="ARBA" id="ARBA00001974"/>
    </source>
</evidence>
<dbReference type="Pfam" id="PF00667">
    <property type="entry name" value="FAD_binding_1"/>
    <property type="match status" value="2"/>
</dbReference>
<dbReference type="GO" id="GO:0005737">
    <property type="term" value="C:cytoplasm"/>
    <property type="evidence" value="ECO:0007669"/>
    <property type="project" value="UniProtKB-ARBA"/>
</dbReference>
<dbReference type="Gene3D" id="6.10.250.410">
    <property type="match status" value="1"/>
</dbReference>
<dbReference type="GO" id="GO:0043197">
    <property type="term" value="C:dendritic spine"/>
    <property type="evidence" value="ECO:0007669"/>
    <property type="project" value="UniProtKB-SubCell"/>
</dbReference>
<dbReference type="PANTHER" id="PTHR43410:SF2">
    <property type="entry name" value="NITRIC OXIDE SYNTHASE"/>
    <property type="match status" value="1"/>
</dbReference>
<dbReference type="GO" id="GO:0042383">
    <property type="term" value="C:sarcolemma"/>
    <property type="evidence" value="ECO:0007669"/>
    <property type="project" value="UniProtKB-SubCell"/>
</dbReference>
<evidence type="ECO:0000256" key="27">
    <source>
        <dbReference type="ARBA" id="ARBA00031374"/>
    </source>
</evidence>
<keyword evidence="9" id="KW-1003">Cell membrane</keyword>
<evidence type="ECO:0000256" key="11">
    <source>
        <dbReference type="ARBA" id="ARBA00022617"/>
    </source>
</evidence>
<evidence type="ECO:0000256" key="16">
    <source>
        <dbReference type="ARBA" id="ARBA00022843"/>
    </source>
</evidence>
<dbReference type="FunFam" id="3.40.50.80:FF:000003">
    <property type="entry name" value="Nitric oxide synthase"/>
    <property type="match status" value="1"/>
</dbReference>
<dbReference type="GO" id="GO:0046872">
    <property type="term" value="F:metal ion binding"/>
    <property type="evidence" value="ECO:0007669"/>
    <property type="project" value="UniProtKB-KW"/>
</dbReference>
<evidence type="ECO:0000256" key="25">
    <source>
        <dbReference type="ARBA" id="ARBA00029891"/>
    </source>
</evidence>
<dbReference type="PROSITE" id="PS60001">
    <property type="entry name" value="NOS"/>
    <property type="match status" value="1"/>
</dbReference>
<dbReference type="Pfam" id="PF02898">
    <property type="entry name" value="NO_synthase"/>
    <property type="match status" value="1"/>
</dbReference>
<dbReference type="GO" id="GO:0003008">
    <property type="term" value="P:system process"/>
    <property type="evidence" value="ECO:0007669"/>
    <property type="project" value="UniProtKB-ARBA"/>
</dbReference>
<evidence type="ECO:0000256" key="18">
    <source>
        <dbReference type="ARBA" id="ARBA00022860"/>
    </source>
</evidence>
<dbReference type="InterPro" id="IPR023173">
    <property type="entry name" value="NADPH_Cyt_P450_Rdtase_alpha"/>
</dbReference>
<comment type="subcellular location">
    <subcellularLocation>
        <location evidence="5">Cell membrane</location>
        <location evidence="5">Sarcolemma</location>
        <topology evidence="5">Peripheral membrane protein</topology>
    </subcellularLocation>
    <subcellularLocation>
        <location evidence="6">Cell projection</location>
        <location evidence="6">Dendritic spine</location>
    </subcellularLocation>
</comment>
<comment type="cofactor">
    <cofactor evidence="4">
        <name>FAD</name>
        <dbReference type="ChEBI" id="CHEBI:57692"/>
    </cofactor>
</comment>
<dbReference type="GO" id="GO:0012505">
    <property type="term" value="C:endomembrane system"/>
    <property type="evidence" value="ECO:0007669"/>
    <property type="project" value="UniProtKB-ARBA"/>
</dbReference>
<evidence type="ECO:0000256" key="15">
    <source>
        <dbReference type="ARBA" id="ARBA00022827"/>
    </source>
</evidence>
<comment type="catalytic activity">
    <reaction evidence="31">
        <text>2 L-arginine + 3 NADPH + 4 O2 + H(+) = 2 L-citrulline + 2 nitric oxide + 3 NADP(+) + 4 H2O</text>
        <dbReference type="Rhea" id="RHEA:19897"/>
        <dbReference type="ChEBI" id="CHEBI:15377"/>
        <dbReference type="ChEBI" id="CHEBI:15378"/>
        <dbReference type="ChEBI" id="CHEBI:15379"/>
        <dbReference type="ChEBI" id="CHEBI:16480"/>
        <dbReference type="ChEBI" id="CHEBI:32682"/>
        <dbReference type="ChEBI" id="CHEBI:57743"/>
        <dbReference type="ChEBI" id="CHEBI:57783"/>
        <dbReference type="ChEBI" id="CHEBI:58349"/>
        <dbReference type="EC" id="1.14.13.39"/>
    </reaction>
    <physiologicalReaction direction="left-to-right" evidence="31">
        <dbReference type="Rhea" id="RHEA:19898"/>
    </physiologicalReaction>
</comment>
<dbReference type="GO" id="GO:1903522">
    <property type="term" value="P:regulation of blood circulation"/>
    <property type="evidence" value="ECO:0007669"/>
    <property type="project" value="UniProtKB-ARBA"/>
</dbReference>
<dbReference type="GO" id="GO:0005516">
    <property type="term" value="F:calmodulin binding"/>
    <property type="evidence" value="ECO:0007669"/>
    <property type="project" value="UniProtKB-KW"/>
</dbReference>
<evidence type="ECO:0000256" key="31">
    <source>
        <dbReference type="ARBA" id="ARBA00047419"/>
    </source>
</evidence>
<evidence type="ECO:0000259" key="34">
    <source>
        <dbReference type="PROSITE" id="PS51384"/>
    </source>
</evidence>
<evidence type="ECO:0000256" key="5">
    <source>
        <dbReference type="ARBA" id="ARBA00004468"/>
    </source>
</evidence>
<accession>A0A8C2D500</accession>
<keyword evidence="11" id="KW-0349">Heme</keyword>
<comment type="similarity">
    <text evidence="7">Belongs to the NOS family.</text>
</comment>
<dbReference type="GO" id="GO:0006809">
    <property type="term" value="P:nitric oxide biosynthetic process"/>
    <property type="evidence" value="ECO:0007669"/>
    <property type="project" value="InterPro"/>
</dbReference>
<keyword evidence="22" id="KW-0472">Membrane</keyword>
<dbReference type="CDD" id="cd00795">
    <property type="entry name" value="NOS_oxygenase_euk"/>
    <property type="match status" value="1"/>
</dbReference>
<evidence type="ECO:0000256" key="3">
    <source>
        <dbReference type="ARBA" id="ARBA00001970"/>
    </source>
</evidence>
<dbReference type="PROSITE" id="PS50902">
    <property type="entry name" value="FLAVODOXIN_LIKE"/>
    <property type="match status" value="1"/>
</dbReference>
<keyword evidence="18" id="KW-0112">Calmodulin-binding</keyword>
<dbReference type="GO" id="GO:0007154">
    <property type="term" value="P:cell communication"/>
    <property type="evidence" value="ECO:0007669"/>
    <property type="project" value="UniProtKB-ARBA"/>
</dbReference>
<dbReference type="EC" id="1.14.13.39" evidence="8"/>
<keyword evidence="16" id="KW-0832">Ubl conjugation</keyword>
<dbReference type="Proteomes" id="UP000694701">
    <property type="component" value="Unplaced"/>
</dbReference>
<evidence type="ECO:0000256" key="1">
    <source>
        <dbReference type="ARBA" id="ARBA00001917"/>
    </source>
</evidence>
<dbReference type="InterPro" id="IPR044940">
    <property type="entry name" value="NOS_dom_2"/>
</dbReference>
<keyword evidence="20" id="KW-0408">Iron</keyword>
<dbReference type="InterPro" id="IPR039261">
    <property type="entry name" value="FNR_nucleotide-bd"/>
</dbReference>
<evidence type="ECO:0000256" key="13">
    <source>
        <dbReference type="ARBA" id="ARBA00022643"/>
    </source>
</evidence>
<dbReference type="SUPFAM" id="SSF52218">
    <property type="entry name" value="Flavoproteins"/>
    <property type="match status" value="1"/>
</dbReference>
<evidence type="ECO:0000256" key="26">
    <source>
        <dbReference type="ARBA" id="ARBA00031302"/>
    </source>
</evidence>
<dbReference type="GO" id="GO:0023052">
    <property type="term" value="P:signaling"/>
    <property type="evidence" value="ECO:0007669"/>
    <property type="project" value="UniProtKB-ARBA"/>
</dbReference>